<organism evidence="3 5">
    <name type="scientific">Pan troglodytes</name>
    <name type="common">Chimpanzee</name>
    <dbReference type="NCBI Taxonomy" id="9598"/>
    <lineage>
        <taxon>Eukaryota</taxon>
        <taxon>Metazoa</taxon>
        <taxon>Chordata</taxon>
        <taxon>Craniata</taxon>
        <taxon>Vertebrata</taxon>
        <taxon>Euteleostomi</taxon>
        <taxon>Mammalia</taxon>
        <taxon>Eutheria</taxon>
        <taxon>Euarchontoglires</taxon>
        <taxon>Primates</taxon>
        <taxon>Haplorrhini</taxon>
        <taxon>Catarrhini</taxon>
        <taxon>Hominidae</taxon>
        <taxon>Pan</taxon>
    </lineage>
</organism>
<feature type="region of interest" description="Disordered" evidence="1">
    <location>
        <begin position="18"/>
        <end position="41"/>
    </location>
</feature>
<evidence type="ECO:0000313" key="5">
    <source>
        <dbReference type="Proteomes" id="UP000236370"/>
    </source>
</evidence>
<protein>
    <submittedName>
        <fullName evidence="3">LGALS3BP isoform 14</fullName>
    </submittedName>
    <submittedName>
        <fullName evidence="4">LGALS3BP isoform 16</fullName>
    </submittedName>
</protein>
<feature type="chain" id="PRO_5014559625" evidence="2">
    <location>
        <begin position="19"/>
        <end position="41"/>
    </location>
</feature>
<dbReference type="EMBL" id="NBAG03000388">
    <property type="protein sequence ID" value="PNI31166.1"/>
    <property type="molecule type" value="Genomic_DNA"/>
</dbReference>
<evidence type="ECO:0000313" key="4">
    <source>
        <dbReference type="EMBL" id="PNI31168.1"/>
    </source>
</evidence>
<name>A0A2J8K810_PANTR</name>
<feature type="signal peptide" evidence="2">
    <location>
        <begin position="1"/>
        <end position="18"/>
    </location>
</feature>
<comment type="caution">
    <text evidence="3">The sequence shown here is derived from an EMBL/GenBank/DDBJ whole genome shotgun (WGS) entry which is preliminary data.</text>
</comment>
<evidence type="ECO:0000256" key="1">
    <source>
        <dbReference type="SAM" id="MobiDB-lite"/>
    </source>
</evidence>
<dbReference type="AlphaFoldDB" id="A0A2J8K810"/>
<proteinExistence type="predicted"/>
<dbReference type="Proteomes" id="UP000236370">
    <property type="component" value="Unassembled WGS sequence"/>
</dbReference>
<keyword evidence="2" id="KW-0732">Signal</keyword>
<evidence type="ECO:0000313" key="3">
    <source>
        <dbReference type="EMBL" id="PNI31166.1"/>
    </source>
</evidence>
<accession>A0A2J8K810</accession>
<dbReference type="EMBL" id="NBAG03000388">
    <property type="protein sequence ID" value="PNI31168.1"/>
    <property type="molecule type" value="Genomic_DNA"/>
</dbReference>
<reference evidence="3 5" key="1">
    <citation type="submission" date="2017-12" db="EMBL/GenBank/DDBJ databases">
        <title>High-resolution comparative analysis of great ape genomes.</title>
        <authorList>
            <person name="Pollen A."/>
            <person name="Hastie A."/>
            <person name="Hormozdiari F."/>
            <person name="Dougherty M."/>
            <person name="Liu R."/>
            <person name="Chaisson M."/>
            <person name="Hoppe E."/>
            <person name="Hill C."/>
            <person name="Pang A."/>
            <person name="Hillier L."/>
            <person name="Baker C."/>
            <person name="Armstrong J."/>
            <person name="Shendure J."/>
            <person name="Paten B."/>
            <person name="Wilson R."/>
            <person name="Chao H."/>
            <person name="Schneider V."/>
            <person name="Ventura M."/>
            <person name="Kronenberg Z."/>
            <person name="Murali S."/>
            <person name="Gordon D."/>
            <person name="Cantsilieris S."/>
            <person name="Munson K."/>
            <person name="Nelson B."/>
            <person name="Raja A."/>
            <person name="Underwood J."/>
            <person name="Diekhans M."/>
            <person name="Fiddes I."/>
            <person name="Haussler D."/>
            <person name="Eichler E."/>
        </authorList>
    </citation>
    <scope>NUCLEOTIDE SEQUENCE [LARGE SCALE GENOMIC DNA]</scope>
    <source>
        <strain evidence="3">Yerkes chimp pedigree #C0471</strain>
        <tissue evidence="3">Blood</tissue>
    </source>
</reference>
<evidence type="ECO:0000256" key="2">
    <source>
        <dbReference type="SAM" id="SignalP"/>
    </source>
</evidence>
<gene>
    <name evidence="3" type="ORF">CK820_G0040990</name>
</gene>
<sequence>MTPPRLFWVWLLVAGTQAPGIPSDDDLEVPGGSPGFRRERW</sequence>